<accession>A0A5B7Y8V1</accession>
<feature type="domain" description="MOSC" evidence="1">
    <location>
        <begin position="26"/>
        <end position="160"/>
    </location>
</feature>
<dbReference type="SUPFAM" id="SSF50800">
    <property type="entry name" value="PK beta-barrel domain-like"/>
    <property type="match status" value="1"/>
</dbReference>
<dbReference type="GO" id="GO:0030170">
    <property type="term" value="F:pyridoxal phosphate binding"/>
    <property type="evidence" value="ECO:0007669"/>
    <property type="project" value="InterPro"/>
</dbReference>
<name>A0A5B7Y8V1_9ALTE</name>
<dbReference type="InterPro" id="IPR011037">
    <property type="entry name" value="Pyrv_Knase-like_insert_dom_sf"/>
</dbReference>
<organism evidence="2 3">
    <name type="scientific">Salinimonas iocasae</name>
    <dbReference type="NCBI Taxonomy" id="2572577"/>
    <lineage>
        <taxon>Bacteria</taxon>
        <taxon>Pseudomonadati</taxon>
        <taxon>Pseudomonadota</taxon>
        <taxon>Gammaproteobacteria</taxon>
        <taxon>Alteromonadales</taxon>
        <taxon>Alteromonadaceae</taxon>
        <taxon>Alteromonas/Salinimonas group</taxon>
        <taxon>Salinimonas</taxon>
    </lineage>
</organism>
<proteinExistence type="predicted"/>
<evidence type="ECO:0000313" key="3">
    <source>
        <dbReference type="Proteomes" id="UP000304912"/>
    </source>
</evidence>
<dbReference type="GO" id="GO:0030151">
    <property type="term" value="F:molybdenum ion binding"/>
    <property type="evidence" value="ECO:0007669"/>
    <property type="project" value="InterPro"/>
</dbReference>
<dbReference type="AlphaFoldDB" id="A0A5B7Y8V1"/>
<dbReference type="InterPro" id="IPR052353">
    <property type="entry name" value="Benzoxazolinone_Detox_Enz"/>
</dbReference>
<dbReference type="GO" id="GO:0003824">
    <property type="term" value="F:catalytic activity"/>
    <property type="evidence" value="ECO:0007669"/>
    <property type="project" value="InterPro"/>
</dbReference>
<evidence type="ECO:0000313" key="2">
    <source>
        <dbReference type="EMBL" id="QCZ92237.1"/>
    </source>
</evidence>
<dbReference type="RefSeq" id="WP_139754998.1">
    <property type="nucleotide sequence ID" value="NZ_CP039852.1"/>
</dbReference>
<dbReference type="InterPro" id="IPR005302">
    <property type="entry name" value="MoCF_Sase_C"/>
</dbReference>
<sequence length="207" mass="23366">MHIYALYAAKPQAFDPRGTPSAIVKSQVSQLTVLDTGTLEDEQGNKKLHGGPEKVLHQYSFEGYEKLSQAFPEGDFSYGTIGENFLVEGMHDNNVYVGDVYQMGSVTVQVSAPRAPCNKISHRYGIKNLDRFVGQHGITGWYFRVLEAGPLLQHDTVKLIERPDESVCIGALMRCMYDDNMKADAARYAQMEVLDDEWREKCLRRAR</sequence>
<dbReference type="PANTHER" id="PTHR30212">
    <property type="entry name" value="PROTEIN YIIM"/>
    <property type="match status" value="1"/>
</dbReference>
<protein>
    <submittedName>
        <fullName evidence="2">MOSC domain-containing protein</fullName>
    </submittedName>
</protein>
<dbReference type="OrthoDB" id="9786134at2"/>
<dbReference type="Gene3D" id="2.40.33.20">
    <property type="entry name" value="PK beta-barrel domain-like"/>
    <property type="match status" value="1"/>
</dbReference>
<dbReference type="Pfam" id="PF03473">
    <property type="entry name" value="MOSC"/>
    <property type="match status" value="1"/>
</dbReference>
<dbReference type="EMBL" id="CP039852">
    <property type="protein sequence ID" value="QCZ92237.1"/>
    <property type="molecule type" value="Genomic_DNA"/>
</dbReference>
<reference evidence="2 3" key="1">
    <citation type="submission" date="2019-04" db="EMBL/GenBank/DDBJ databases">
        <title>Salinimonas iocasae sp. nov., a halophilic bacterium isolated from the outer tube casing of tubeworms in Okinawa Trough.</title>
        <authorList>
            <person name="Zhang H."/>
            <person name="Wang H."/>
            <person name="Li C."/>
        </authorList>
    </citation>
    <scope>NUCLEOTIDE SEQUENCE [LARGE SCALE GENOMIC DNA]</scope>
    <source>
        <strain evidence="2 3">KX18D6</strain>
    </source>
</reference>
<gene>
    <name evidence="2" type="ORF">FBQ74_01545</name>
</gene>
<dbReference type="PROSITE" id="PS51340">
    <property type="entry name" value="MOSC"/>
    <property type="match status" value="1"/>
</dbReference>
<dbReference type="PANTHER" id="PTHR30212:SF2">
    <property type="entry name" value="PROTEIN YIIM"/>
    <property type="match status" value="1"/>
</dbReference>
<dbReference type="Proteomes" id="UP000304912">
    <property type="component" value="Chromosome"/>
</dbReference>
<keyword evidence="3" id="KW-1185">Reference proteome</keyword>
<dbReference type="KEGG" id="salk:FBQ74_01545"/>
<evidence type="ECO:0000259" key="1">
    <source>
        <dbReference type="PROSITE" id="PS51340"/>
    </source>
</evidence>